<dbReference type="Proteomes" id="UP000244722">
    <property type="component" value="Unassembled WGS sequence"/>
</dbReference>
<feature type="region of interest" description="Disordered" evidence="5">
    <location>
        <begin position="1"/>
        <end position="21"/>
    </location>
</feature>
<dbReference type="InterPro" id="IPR015943">
    <property type="entry name" value="WD40/YVTN_repeat-like_dom_sf"/>
</dbReference>
<keyword evidence="3" id="KW-0677">Repeat</keyword>
<dbReference type="PANTHER" id="PTHR10971">
    <property type="entry name" value="MRNA EXPORT FACTOR AND BUB3"/>
    <property type="match status" value="1"/>
</dbReference>
<keyword evidence="2 4" id="KW-0853">WD repeat</keyword>
<sequence>MPYFTNTPGPTSAGSTAATGASGLGDITGDITMASPPEDSISDLEFSTKSDLLAVASWDKRVRIYDVSQTGLNSGRAIYAHGGPVLGVAWSDDGSKLVSGGTDNAARLWDVTTGQSTQVAAHDDPIRSVRWFTPPGANAQMVVTGSWDKTIKYWDLRQQQPVGSVNLLERVYTMDVSGDLLVIGTAENHIQVINLKNPGTIFQSRPSPLKWQTRVVACFPDASGFVVGSIEGRCAFVYLDAKNDALAFSFRCHRTARTGGSGTDVYAVNAVSFHPVHGTFSTAGADGTFHFWDKDSKSRTKGFPPVGGTISATGFNRNGSIFAYAVSYDWSKGHQYNTPTYPNKIMLHKVGDEEAKRKVATRY</sequence>
<dbReference type="Pfam" id="PF00400">
    <property type="entry name" value="WD40"/>
    <property type="match status" value="4"/>
</dbReference>
<gene>
    <name evidence="6" type="ORF">B9Z19DRAFT_1190658</name>
</gene>
<dbReference type="FunFam" id="2.130.10.10:FF:000190">
    <property type="entry name" value="Nuclear pore complex subunit"/>
    <property type="match status" value="1"/>
</dbReference>
<dbReference type="InterPro" id="IPR020472">
    <property type="entry name" value="WD40_PAC1"/>
</dbReference>
<evidence type="ECO:0000256" key="3">
    <source>
        <dbReference type="ARBA" id="ARBA00022737"/>
    </source>
</evidence>
<dbReference type="PROSITE" id="PS00678">
    <property type="entry name" value="WD_REPEATS_1"/>
    <property type="match status" value="1"/>
</dbReference>
<dbReference type="InterPro" id="IPR001680">
    <property type="entry name" value="WD40_rpt"/>
</dbReference>
<keyword evidence="7" id="KW-1185">Reference proteome</keyword>
<evidence type="ECO:0000256" key="2">
    <source>
        <dbReference type="ARBA" id="ARBA00022574"/>
    </source>
</evidence>
<proteinExistence type="inferred from homology"/>
<name>A0A2T7A2U8_TUBBO</name>
<dbReference type="InterPro" id="IPR036322">
    <property type="entry name" value="WD40_repeat_dom_sf"/>
</dbReference>
<dbReference type="STRING" id="42251.A0A2T7A2U8"/>
<dbReference type="EMBL" id="NESQ01000034">
    <property type="protein sequence ID" value="PUU82048.1"/>
    <property type="molecule type" value="Genomic_DNA"/>
</dbReference>
<dbReference type="SMART" id="SM00320">
    <property type="entry name" value="WD40"/>
    <property type="match status" value="5"/>
</dbReference>
<dbReference type="PROSITE" id="PS50294">
    <property type="entry name" value="WD_REPEATS_REGION"/>
    <property type="match status" value="2"/>
</dbReference>
<accession>A0A2T7A2U8</accession>
<dbReference type="AlphaFoldDB" id="A0A2T7A2U8"/>
<evidence type="ECO:0000313" key="7">
    <source>
        <dbReference type="Proteomes" id="UP000244722"/>
    </source>
</evidence>
<feature type="repeat" description="WD" evidence="4">
    <location>
        <begin position="268"/>
        <end position="302"/>
    </location>
</feature>
<dbReference type="OrthoDB" id="256303at2759"/>
<dbReference type="InterPro" id="IPR019775">
    <property type="entry name" value="WD40_repeat_CS"/>
</dbReference>
<comment type="similarity">
    <text evidence="1">Belongs to the WD repeat rae1 family.</text>
</comment>
<reference evidence="6 7" key="1">
    <citation type="submission" date="2017-04" db="EMBL/GenBank/DDBJ databases">
        <title>Draft genome sequence of Tuber borchii Vittad., a whitish edible truffle.</title>
        <authorList>
            <consortium name="DOE Joint Genome Institute"/>
            <person name="Murat C."/>
            <person name="Kuo A."/>
            <person name="Barry K.W."/>
            <person name="Clum A."/>
            <person name="Dockter R.B."/>
            <person name="Fauchery L."/>
            <person name="Iotti M."/>
            <person name="Kohler A."/>
            <person name="Labutti K."/>
            <person name="Lindquist E.A."/>
            <person name="Lipzen A."/>
            <person name="Ohm R.A."/>
            <person name="Wang M."/>
            <person name="Grigoriev I.V."/>
            <person name="Zambonelli A."/>
            <person name="Martin F.M."/>
        </authorList>
    </citation>
    <scope>NUCLEOTIDE SEQUENCE [LARGE SCALE GENOMIC DNA]</scope>
    <source>
        <strain evidence="6 7">Tbo3840</strain>
    </source>
</reference>
<organism evidence="6 7">
    <name type="scientific">Tuber borchii</name>
    <name type="common">White truffle</name>
    <dbReference type="NCBI Taxonomy" id="42251"/>
    <lineage>
        <taxon>Eukaryota</taxon>
        <taxon>Fungi</taxon>
        <taxon>Dikarya</taxon>
        <taxon>Ascomycota</taxon>
        <taxon>Pezizomycotina</taxon>
        <taxon>Pezizomycetes</taxon>
        <taxon>Pezizales</taxon>
        <taxon>Tuberaceae</taxon>
        <taxon>Tuber</taxon>
    </lineage>
</organism>
<dbReference type="PROSITE" id="PS50082">
    <property type="entry name" value="WD_REPEATS_2"/>
    <property type="match status" value="3"/>
</dbReference>
<dbReference type="PRINTS" id="PR00320">
    <property type="entry name" value="GPROTEINBRPT"/>
</dbReference>
<comment type="caution">
    <text evidence="6">The sequence shown here is derived from an EMBL/GenBank/DDBJ whole genome shotgun (WGS) entry which is preliminary data.</text>
</comment>
<dbReference type="SUPFAM" id="SSF50978">
    <property type="entry name" value="WD40 repeat-like"/>
    <property type="match status" value="1"/>
</dbReference>
<evidence type="ECO:0000256" key="1">
    <source>
        <dbReference type="ARBA" id="ARBA00007830"/>
    </source>
</evidence>
<evidence type="ECO:0000313" key="6">
    <source>
        <dbReference type="EMBL" id="PUU82048.1"/>
    </source>
</evidence>
<feature type="compositionally biased region" description="Low complexity" evidence="5">
    <location>
        <begin position="7"/>
        <end position="21"/>
    </location>
</feature>
<evidence type="ECO:0000256" key="5">
    <source>
        <dbReference type="SAM" id="MobiDB-lite"/>
    </source>
</evidence>
<evidence type="ECO:0000256" key="4">
    <source>
        <dbReference type="PROSITE-ProRule" id="PRU00221"/>
    </source>
</evidence>
<feature type="repeat" description="WD" evidence="4">
    <location>
        <begin position="119"/>
        <end position="164"/>
    </location>
</feature>
<dbReference type="Gene3D" id="2.130.10.10">
    <property type="entry name" value="YVTN repeat-like/Quinoprotein amine dehydrogenase"/>
    <property type="match status" value="1"/>
</dbReference>
<feature type="repeat" description="WD" evidence="4">
    <location>
        <begin position="78"/>
        <end position="119"/>
    </location>
</feature>
<protein>
    <submittedName>
        <fullName evidence="6">WD40-repeat-containing domain protein</fullName>
    </submittedName>
</protein>